<keyword evidence="2" id="KW-1185">Reference proteome</keyword>
<proteinExistence type="predicted"/>
<dbReference type="AlphaFoldDB" id="A0A9D4YRS7"/>
<dbReference type="Proteomes" id="UP000821837">
    <property type="component" value="Unassembled WGS sequence"/>
</dbReference>
<reference evidence="1" key="1">
    <citation type="journal article" date="2020" name="Cell">
        <title>Large-Scale Comparative Analyses of Tick Genomes Elucidate Their Genetic Diversity and Vector Capacities.</title>
        <authorList>
            <consortium name="Tick Genome and Microbiome Consortium (TIGMIC)"/>
            <person name="Jia N."/>
            <person name="Wang J."/>
            <person name="Shi W."/>
            <person name="Du L."/>
            <person name="Sun Y."/>
            <person name="Zhan W."/>
            <person name="Jiang J.F."/>
            <person name="Wang Q."/>
            <person name="Zhang B."/>
            <person name="Ji P."/>
            <person name="Bell-Sakyi L."/>
            <person name="Cui X.M."/>
            <person name="Yuan T.T."/>
            <person name="Jiang B.G."/>
            <person name="Yang W.F."/>
            <person name="Lam T.T."/>
            <person name="Chang Q.C."/>
            <person name="Ding S.J."/>
            <person name="Wang X.J."/>
            <person name="Zhu J.G."/>
            <person name="Ruan X.D."/>
            <person name="Zhao L."/>
            <person name="Wei J.T."/>
            <person name="Ye R.Z."/>
            <person name="Que T.C."/>
            <person name="Du C.H."/>
            <person name="Zhou Y.H."/>
            <person name="Cheng J.X."/>
            <person name="Dai P.F."/>
            <person name="Guo W.B."/>
            <person name="Han X.H."/>
            <person name="Huang E.J."/>
            <person name="Li L.F."/>
            <person name="Wei W."/>
            <person name="Gao Y.C."/>
            <person name="Liu J.Z."/>
            <person name="Shao H.Z."/>
            <person name="Wang X."/>
            <person name="Wang C.C."/>
            <person name="Yang T.C."/>
            <person name="Huo Q.B."/>
            <person name="Li W."/>
            <person name="Chen H.Y."/>
            <person name="Chen S.E."/>
            <person name="Zhou L.G."/>
            <person name="Ni X.B."/>
            <person name="Tian J.H."/>
            <person name="Sheng Y."/>
            <person name="Liu T."/>
            <person name="Pan Y.S."/>
            <person name="Xia L.Y."/>
            <person name="Li J."/>
            <person name="Zhao F."/>
            <person name="Cao W.C."/>
        </authorList>
    </citation>
    <scope>NUCLEOTIDE SEQUENCE</scope>
    <source>
        <strain evidence="1">Rsan-2018</strain>
    </source>
</reference>
<reference evidence="1" key="2">
    <citation type="submission" date="2021-09" db="EMBL/GenBank/DDBJ databases">
        <authorList>
            <person name="Jia N."/>
            <person name="Wang J."/>
            <person name="Shi W."/>
            <person name="Du L."/>
            <person name="Sun Y."/>
            <person name="Zhan W."/>
            <person name="Jiang J."/>
            <person name="Wang Q."/>
            <person name="Zhang B."/>
            <person name="Ji P."/>
            <person name="Sakyi L.B."/>
            <person name="Cui X."/>
            <person name="Yuan T."/>
            <person name="Jiang B."/>
            <person name="Yang W."/>
            <person name="Lam T.T.-Y."/>
            <person name="Chang Q."/>
            <person name="Ding S."/>
            <person name="Wang X."/>
            <person name="Zhu J."/>
            <person name="Ruan X."/>
            <person name="Zhao L."/>
            <person name="Wei J."/>
            <person name="Que T."/>
            <person name="Du C."/>
            <person name="Cheng J."/>
            <person name="Dai P."/>
            <person name="Han X."/>
            <person name="Huang E."/>
            <person name="Gao Y."/>
            <person name="Liu J."/>
            <person name="Shao H."/>
            <person name="Ye R."/>
            <person name="Li L."/>
            <person name="Wei W."/>
            <person name="Wang X."/>
            <person name="Wang C."/>
            <person name="Huo Q."/>
            <person name="Li W."/>
            <person name="Guo W."/>
            <person name="Chen H."/>
            <person name="Chen S."/>
            <person name="Zhou L."/>
            <person name="Zhou L."/>
            <person name="Ni X."/>
            <person name="Tian J."/>
            <person name="Zhou Y."/>
            <person name="Sheng Y."/>
            <person name="Liu T."/>
            <person name="Pan Y."/>
            <person name="Xia L."/>
            <person name="Li J."/>
            <person name="Zhao F."/>
            <person name="Cao W."/>
        </authorList>
    </citation>
    <scope>NUCLEOTIDE SEQUENCE</scope>
    <source>
        <strain evidence="1">Rsan-2018</strain>
        <tissue evidence="1">Larvae</tissue>
    </source>
</reference>
<evidence type="ECO:0000313" key="1">
    <source>
        <dbReference type="EMBL" id="KAH7986478.1"/>
    </source>
</evidence>
<comment type="caution">
    <text evidence="1">The sequence shown here is derived from an EMBL/GenBank/DDBJ whole genome shotgun (WGS) entry which is preliminary data.</text>
</comment>
<accession>A0A9D4YRS7</accession>
<gene>
    <name evidence="1" type="ORF">HPB52_024924</name>
</gene>
<organism evidence="1 2">
    <name type="scientific">Rhipicephalus sanguineus</name>
    <name type="common">Brown dog tick</name>
    <name type="synonym">Ixodes sanguineus</name>
    <dbReference type="NCBI Taxonomy" id="34632"/>
    <lineage>
        <taxon>Eukaryota</taxon>
        <taxon>Metazoa</taxon>
        <taxon>Ecdysozoa</taxon>
        <taxon>Arthropoda</taxon>
        <taxon>Chelicerata</taxon>
        <taxon>Arachnida</taxon>
        <taxon>Acari</taxon>
        <taxon>Parasitiformes</taxon>
        <taxon>Ixodida</taxon>
        <taxon>Ixodoidea</taxon>
        <taxon>Ixodidae</taxon>
        <taxon>Rhipicephalinae</taxon>
        <taxon>Rhipicephalus</taxon>
        <taxon>Rhipicephalus</taxon>
    </lineage>
</organism>
<protein>
    <submittedName>
        <fullName evidence="1">Uncharacterized protein</fullName>
    </submittedName>
</protein>
<evidence type="ECO:0000313" key="2">
    <source>
        <dbReference type="Proteomes" id="UP000821837"/>
    </source>
</evidence>
<dbReference type="EMBL" id="JABSTV010000421">
    <property type="protein sequence ID" value="KAH7986478.1"/>
    <property type="molecule type" value="Genomic_DNA"/>
</dbReference>
<name>A0A9D4YRS7_RHISA</name>
<sequence length="108" mass="11766">MVPWICCQNATRTLEREWALKSERERTLEHERPRDVYCPRERLLDLASSAPGPAPELSPFSLLVAGGSFLVGFGVLAATELAPWGALVGLVWVEYPTSTADGIARGLA</sequence>